<dbReference type="Gene3D" id="4.10.950.10">
    <property type="entry name" value="Ribosomal protein L2, domain 3"/>
    <property type="match status" value="1"/>
</dbReference>
<protein>
    <recommendedName>
        <fullName evidence="4">Large ribosomal subunit protein uL2</fullName>
    </recommendedName>
    <alternativeName>
        <fullName evidence="5">50S ribosomal protein L2</fullName>
    </alternativeName>
</protein>
<dbReference type="Pfam" id="PF00181">
    <property type="entry name" value="Ribosomal_L2_N"/>
    <property type="match status" value="1"/>
</dbReference>
<dbReference type="SMART" id="SM01382">
    <property type="entry name" value="Ribosomal_L2_C"/>
    <property type="match status" value="1"/>
</dbReference>
<sequence length="253" mass="28124">MKNQPKYSTKKLKKILKKHSGRNGDGIITVRHQGGRQKRFYRTIDFVRSKKDITAKIIANEYDPNRNVTIDLVEYLDKEKRYILHPEGLKVGDTITASVSADIKVGNALPLKLIPIGTQIHNIELYANSGGQMVRSAGAFASVVAREGGFVHVKLMSGEVRRFFGNCWATIGVVGNSEYKDEILGKAGRSRLMGIRPTVRGTAQNPRSHPHGGGEGRSGEGMHPKTPWGKSARGTRTRNKKSHSNKFIIKRRK</sequence>
<evidence type="ECO:0000313" key="10">
    <source>
        <dbReference type="Proteomes" id="UP000183758"/>
    </source>
</evidence>
<dbReference type="InterPro" id="IPR022666">
    <property type="entry name" value="Ribosomal_uL2_RNA-bd_dom"/>
</dbReference>
<dbReference type="GO" id="GO:0015934">
    <property type="term" value="C:large ribosomal subunit"/>
    <property type="evidence" value="ECO:0007669"/>
    <property type="project" value="InterPro"/>
</dbReference>
<comment type="similarity">
    <text evidence="1">Belongs to the universal ribosomal protein uL2 family.</text>
</comment>
<dbReference type="SUPFAM" id="SSF50249">
    <property type="entry name" value="Nucleic acid-binding proteins"/>
    <property type="match status" value="1"/>
</dbReference>
<dbReference type="InterPro" id="IPR008991">
    <property type="entry name" value="Translation_prot_SH3-like_sf"/>
</dbReference>
<feature type="compositionally biased region" description="Basic residues" evidence="6">
    <location>
        <begin position="233"/>
        <end position="253"/>
    </location>
</feature>
<dbReference type="GO" id="GO:0002181">
    <property type="term" value="P:cytoplasmic translation"/>
    <property type="evidence" value="ECO:0007669"/>
    <property type="project" value="TreeGrafter"/>
</dbReference>
<dbReference type="InterPro" id="IPR002171">
    <property type="entry name" value="Ribosomal_uL2"/>
</dbReference>
<dbReference type="FunFam" id="4.10.950.10:FF:000001">
    <property type="entry name" value="50S ribosomal protein L2"/>
    <property type="match status" value="1"/>
</dbReference>
<dbReference type="NCBIfam" id="TIGR01171">
    <property type="entry name" value="rplB_bact"/>
    <property type="match status" value="1"/>
</dbReference>
<evidence type="ECO:0000256" key="5">
    <source>
        <dbReference type="ARBA" id="ARBA00035459"/>
    </source>
</evidence>
<evidence type="ECO:0000256" key="1">
    <source>
        <dbReference type="ARBA" id="ARBA00005636"/>
    </source>
</evidence>
<evidence type="ECO:0000256" key="2">
    <source>
        <dbReference type="ARBA" id="ARBA00022980"/>
    </source>
</evidence>
<evidence type="ECO:0000259" key="8">
    <source>
        <dbReference type="SMART" id="SM01383"/>
    </source>
</evidence>
<dbReference type="SMART" id="SM01383">
    <property type="entry name" value="Ribosomal_L2"/>
    <property type="match status" value="1"/>
</dbReference>
<keyword evidence="2 9" id="KW-0689">Ribosomal protein</keyword>
<evidence type="ECO:0000256" key="3">
    <source>
        <dbReference type="ARBA" id="ARBA00023274"/>
    </source>
</evidence>
<dbReference type="FunFam" id="2.30.30.30:FF:000001">
    <property type="entry name" value="50S ribosomal protein L2"/>
    <property type="match status" value="1"/>
</dbReference>
<feature type="compositionally biased region" description="Basic and acidic residues" evidence="6">
    <location>
        <begin position="212"/>
        <end position="223"/>
    </location>
</feature>
<comment type="caution">
    <text evidence="9">The sequence shown here is derived from an EMBL/GenBank/DDBJ whole genome shotgun (WGS) entry which is preliminary data.</text>
</comment>
<dbReference type="AlphaFoldDB" id="A0A1J5HDS4"/>
<feature type="domain" description="Large ribosomal subunit protein uL2 RNA-binding" evidence="8">
    <location>
        <begin position="21"/>
        <end position="97"/>
    </location>
</feature>
<reference evidence="9 10" key="1">
    <citation type="journal article" date="2016" name="Environ. Microbiol.">
        <title>Genomic resolution of a cold subsurface aquifer community provides metabolic insights for novel microbes adapted to high CO concentrations.</title>
        <authorList>
            <person name="Probst A.J."/>
            <person name="Castelle C.J."/>
            <person name="Singh A."/>
            <person name="Brown C.T."/>
            <person name="Anantharaman K."/>
            <person name="Sharon I."/>
            <person name="Hug L.A."/>
            <person name="Burstein D."/>
            <person name="Emerson J.B."/>
            <person name="Thomas B.C."/>
            <person name="Banfield J.F."/>
        </authorList>
    </citation>
    <scope>NUCLEOTIDE SEQUENCE [LARGE SCALE GENOMIC DNA]</scope>
    <source>
        <strain evidence="9">CG2_30_33_16</strain>
    </source>
</reference>
<dbReference type="InterPro" id="IPR014726">
    <property type="entry name" value="Ribosomal_uL2_dom3"/>
</dbReference>
<dbReference type="InterPro" id="IPR014722">
    <property type="entry name" value="Rib_uL2_dom2"/>
</dbReference>
<dbReference type="GO" id="GO:0003723">
    <property type="term" value="F:RNA binding"/>
    <property type="evidence" value="ECO:0007669"/>
    <property type="project" value="InterPro"/>
</dbReference>
<accession>A0A1J5HDS4</accession>
<dbReference type="PANTHER" id="PTHR13691:SF5">
    <property type="entry name" value="LARGE RIBOSOMAL SUBUNIT PROTEIN UL2M"/>
    <property type="match status" value="1"/>
</dbReference>
<dbReference type="SUPFAM" id="SSF50104">
    <property type="entry name" value="Translation proteins SH3-like domain"/>
    <property type="match status" value="1"/>
</dbReference>
<proteinExistence type="inferred from homology"/>
<dbReference type="Pfam" id="PF03947">
    <property type="entry name" value="Ribosomal_L2_C"/>
    <property type="match status" value="1"/>
</dbReference>
<dbReference type="EMBL" id="MNZM01000089">
    <property type="protein sequence ID" value="OIP83329.1"/>
    <property type="molecule type" value="Genomic_DNA"/>
</dbReference>
<evidence type="ECO:0000256" key="4">
    <source>
        <dbReference type="ARBA" id="ARBA00035242"/>
    </source>
</evidence>
<dbReference type="Gene3D" id="2.40.50.140">
    <property type="entry name" value="Nucleic acid-binding proteins"/>
    <property type="match status" value="1"/>
</dbReference>
<dbReference type="InterPro" id="IPR022669">
    <property type="entry name" value="Ribosomal_uL2_C"/>
</dbReference>
<evidence type="ECO:0000259" key="7">
    <source>
        <dbReference type="SMART" id="SM01382"/>
    </source>
</evidence>
<dbReference type="PANTHER" id="PTHR13691">
    <property type="entry name" value="RIBOSOMAL PROTEIN L2"/>
    <property type="match status" value="1"/>
</dbReference>
<dbReference type="GO" id="GO:0003735">
    <property type="term" value="F:structural constituent of ribosome"/>
    <property type="evidence" value="ECO:0007669"/>
    <property type="project" value="InterPro"/>
</dbReference>
<dbReference type="Proteomes" id="UP000183758">
    <property type="component" value="Unassembled WGS sequence"/>
</dbReference>
<organism evidence="9 10">
    <name type="scientific">Candidatus Roizmanbacteria bacterium CG2_30_33_16</name>
    <dbReference type="NCBI Taxonomy" id="1805340"/>
    <lineage>
        <taxon>Bacteria</taxon>
        <taxon>Candidatus Roizmaniibacteriota</taxon>
    </lineage>
</organism>
<feature type="domain" description="Large ribosomal subunit protein uL2 C-terminal" evidence="7">
    <location>
        <begin position="103"/>
        <end position="231"/>
    </location>
</feature>
<evidence type="ECO:0000256" key="6">
    <source>
        <dbReference type="SAM" id="MobiDB-lite"/>
    </source>
</evidence>
<dbReference type="PIRSF" id="PIRSF002158">
    <property type="entry name" value="Ribosomal_L2"/>
    <property type="match status" value="1"/>
</dbReference>
<dbReference type="InterPro" id="IPR005880">
    <property type="entry name" value="Ribosomal_uL2_bac/org-type"/>
</dbReference>
<dbReference type="GO" id="GO:0016740">
    <property type="term" value="F:transferase activity"/>
    <property type="evidence" value="ECO:0007669"/>
    <property type="project" value="InterPro"/>
</dbReference>
<feature type="region of interest" description="Disordered" evidence="6">
    <location>
        <begin position="195"/>
        <end position="253"/>
    </location>
</feature>
<dbReference type="InterPro" id="IPR012340">
    <property type="entry name" value="NA-bd_OB-fold"/>
</dbReference>
<evidence type="ECO:0000313" key="9">
    <source>
        <dbReference type="EMBL" id="OIP83329.1"/>
    </source>
</evidence>
<dbReference type="Gene3D" id="2.30.30.30">
    <property type="match status" value="1"/>
</dbReference>
<gene>
    <name evidence="9" type="ORF">AUK04_03540</name>
</gene>
<name>A0A1J5HDS4_9BACT</name>
<keyword evidence="3" id="KW-0687">Ribonucleoprotein</keyword>